<organism evidence="2 3">
    <name type="scientific">Nocardioides thalensis</name>
    <dbReference type="NCBI Taxonomy" id="1914755"/>
    <lineage>
        <taxon>Bacteria</taxon>
        <taxon>Bacillati</taxon>
        <taxon>Actinomycetota</taxon>
        <taxon>Actinomycetes</taxon>
        <taxon>Propionibacteriales</taxon>
        <taxon>Nocardioidaceae</taxon>
        <taxon>Nocardioides</taxon>
    </lineage>
</organism>
<dbReference type="SUPFAM" id="SSF47413">
    <property type="entry name" value="lambda repressor-like DNA-binding domains"/>
    <property type="match status" value="1"/>
</dbReference>
<dbReference type="AlphaFoldDB" id="A0A853BWV7"/>
<dbReference type="SMART" id="SM00530">
    <property type="entry name" value="HTH_XRE"/>
    <property type="match status" value="1"/>
</dbReference>
<accession>A0A853BWV7</accession>
<protein>
    <submittedName>
        <fullName evidence="2">Transcriptional regulator with XRE-family HTH domain</fullName>
    </submittedName>
</protein>
<dbReference type="Proteomes" id="UP000530424">
    <property type="component" value="Unassembled WGS sequence"/>
</dbReference>
<sequence>MDKTPHRWTFGDVRATVETSLFVSGGHMSNERLRSALVSAGVTQADLSEQIGVDPKTVERWISTGRVPHRTHRLKVAALLGDDEAFLWPSTKSDPRNLAASEAEFVTLYPNRGSVPIDVWEGLLERATDQVDLLAFAGSFFHDALPDFAEQLAAKARHGVRVRLLFGDPESPALELRGREEGIGDLLVSRCRLTWAYWMPFLQQPGIDARQHGSTLYASLFRFDDTVLANVHALGAPASHSPVLHLRKVAGGRLFTHYMSSFEKTWEAAVPAP</sequence>
<keyword evidence="3" id="KW-1185">Reference proteome</keyword>
<gene>
    <name evidence="2" type="ORF">HNR19_000283</name>
</gene>
<evidence type="ECO:0000313" key="3">
    <source>
        <dbReference type="Proteomes" id="UP000530424"/>
    </source>
</evidence>
<dbReference type="GO" id="GO:0003677">
    <property type="term" value="F:DNA binding"/>
    <property type="evidence" value="ECO:0007669"/>
    <property type="project" value="InterPro"/>
</dbReference>
<reference evidence="2 3" key="1">
    <citation type="submission" date="2020-07" db="EMBL/GenBank/DDBJ databases">
        <title>Sequencing the genomes of 1000 actinobacteria strains.</title>
        <authorList>
            <person name="Klenk H.-P."/>
        </authorList>
    </citation>
    <scope>NUCLEOTIDE SEQUENCE [LARGE SCALE GENOMIC DNA]</scope>
    <source>
        <strain evidence="2 3">DSM 103833</strain>
    </source>
</reference>
<feature type="domain" description="HTH cro/C1-type" evidence="1">
    <location>
        <begin position="33"/>
        <end position="87"/>
    </location>
</feature>
<dbReference type="SUPFAM" id="SSF56024">
    <property type="entry name" value="Phospholipase D/nuclease"/>
    <property type="match status" value="1"/>
</dbReference>
<dbReference type="PROSITE" id="PS50943">
    <property type="entry name" value="HTH_CROC1"/>
    <property type="match status" value="1"/>
</dbReference>
<dbReference type="CDD" id="cd00138">
    <property type="entry name" value="PLDc_SF"/>
    <property type="match status" value="1"/>
</dbReference>
<dbReference type="InterPro" id="IPR001387">
    <property type="entry name" value="Cro/C1-type_HTH"/>
</dbReference>
<name>A0A853BWV7_9ACTN</name>
<evidence type="ECO:0000313" key="2">
    <source>
        <dbReference type="EMBL" id="NYI99584.1"/>
    </source>
</evidence>
<dbReference type="EMBL" id="JACCFP010000001">
    <property type="protein sequence ID" value="NYI99584.1"/>
    <property type="molecule type" value="Genomic_DNA"/>
</dbReference>
<dbReference type="InterPro" id="IPR010982">
    <property type="entry name" value="Lambda_DNA-bd_dom_sf"/>
</dbReference>
<comment type="caution">
    <text evidence="2">The sequence shown here is derived from an EMBL/GenBank/DDBJ whole genome shotgun (WGS) entry which is preliminary data.</text>
</comment>
<dbReference type="CDD" id="cd00093">
    <property type="entry name" value="HTH_XRE"/>
    <property type="match status" value="1"/>
</dbReference>
<dbReference type="Gene3D" id="1.10.260.40">
    <property type="entry name" value="lambda repressor-like DNA-binding domains"/>
    <property type="match status" value="1"/>
</dbReference>
<evidence type="ECO:0000259" key="1">
    <source>
        <dbReference type="PROSITE" id="PS50943"/>
    </source>
</evidence>
<proteinExistence type="predicted"/>